<gene>
    <name evidence="2" type="ORF">EYF80_047261</name>
</gene>
<feature type="compositionally biased region" description="Low complexity" evidence="1">
    <location>
        <begin position="118"/>
        <end position="136"/>
    </location>
</feature>
<dbReference type="Proteomes" id="UP000314294">
    <property type="component" value="Unassembled WGS sequence"/>
</dbReference>
<keyword evidence="3" id="KW-1185">Reference proteome</keyword>
<organism evidence="2 3">
    <name type="scientific">Liparis tanakae</name>
    <name type="common">Tanaka's snailfish</name>
    <dbReference type="NCBI Taxonomy" id="230148"/>
    <lineage>
        <taxon>Eukaryota</taxon>
        <taxon>Metazoa</taxon>
        <taxon>Chordata</taxon>
        <taxon>Craniata</taxon>
        <taxon>Vertebrata</taxon>
        <taxon>Euteleostomi</taxon>
        <taxon>Actinopterygii</taxon>
        <taxon>Neopterygii</taxon>
        <taxon>Teleostei</taxon>
        <taxon>Neoteleostei</taxon>
        <taxon>Acanthomorphata</taxon>
        <taxon>Eupercaria</taxon>
        <taxon>Perciformes</taxon>
        <taxon>Cottioidei</taxon>
        <taxon>Cottales</taxon>
        <taxon>Liparidae</taxon>
        <taxon>Liparis</taxon>
    </lineage>
</organism>
<sequence>MKRPRLSTPARPPPHLFLQRFAVDQPRFAVDRQRRRVAPLHRPPARPLRDGEHLGPLAILRAAGCASDIRGGRQPPRRSRCLPPTQDVVHLFRNINLREKIAVGEAEGGSVTGTSAQSLSSSSSFSSSSSSSSSSSWLCTHLPILTRLHLPAC</sequence>
<reference evidence="2 3" key="1">
    <citation type="submission" date="2019-03" db="EMBL/GenBank/DDBJ databases">
        <title>First draft genome of Liparis tanakae, snailfish: a comprehensive survey of snailfish specific genes.</title>
        <authorList>
            <person name="Kim W."/>
            <person name="Song I."/>
            <person name="Jeong J.-H."/>
            <person name="Kim D."/>
            <person name="Kim S."/>
            <person name="Ryu S."/>
            <person name="Song J.Y."/>
            <person name="Lee S.K."/>
        </authorList>
    </citation>
    <scope>NUCLEOTIDE SEQUENCE [LARGE SCALE GENOMIC DNA]</scope>
    <source>
        <tissue evidence="2">Muscle</tissue>
    </source>
</reference>
<protein>
    <submittedName>
        <fullName evidence="2">Uncharacterized protein</fullName>
    </submittedName>
</protein>
<feature type="region of interest" description="Disordered" evidence="1">
    <location>
        <begin position="104"/>
        <end position="136"/>
    </location>
</feature>
<name>A0A4Z2FMS9_9TELE</name>
<dbReference type="AlphaFoldDB" id="A0A4Z2FMS9"/>
<evidence type="ECO:0000256" key="1">
    <source>
        <dbReference type="SAM" id="MobiDB-lite"/>
    </source>
</evidence>
<evidence type="ECO:0000313" key="3">
    <source>
        <dbReference type="Proteomes" id="UP000314294"/>
    </source>
</evidence>
<evidence type="ECO:0000313" key="2">
    <source>
        <dbReference type="EMBL" id="TNN42546.1"/>
    </source>
</evidence>
<accession>A0A4Z2FMS9</accession>
<proteinExistence type="predicted"/>
<comment type="caution">
    <text evidence="2">The sequence shown here is derived from an EMBL/GenBank/DDBJ whole genome shotgun (WGS) entry which is preliminary data.</text>
</comment>
<dbReference type="EMBL" id="SRLO01001029">
    <property type="protein sequence ID" value="TNN42546.1"/>
    <property type="molecule type" value="Genomic_DNA"/>
</dbReference>